<keyword evidence="1" id="KW-0812">Transmembrane</keyword>
<dbReference type="InterPro" id="IPR036890">
    <property type="entry name" value="HATPase_C_sf"/>
</dbReference>
<evidence type="ECO:0000256" key="1">
    <source>
        <dbReference type="SAM" id="Phobius"/>
    </source>
</evidence>
<sequence length="177" mass="20067">MIDIKKMDSLIMLSITKVFFNSIYLLIYFKYNKLFNCVMSINKFSITSEYHNINLVNKKIKAFCLEEHVPINVIDAVEICLTEALNNVIKHSYEGKSGNKIDLIVGISNTKIDIDIMETGLPRTNFDKPKLEFDPNDINSAPEGGMGLYIIDSLMNSISYTSRNGLNVTSFSKNLHD</sequence>
<keyword evidence="3" id="KW-0808">Transferase</keyword>
<dbReference type="EMBL" id="UOGD01000243">
    <property type="protein sequence ID" value="VAX23207.1"/>
    <property type="molecule type" value="Genomic_DNA"/>
</dbReference>
<organism evidence="3">
    <name type="scientific">hydrothermal vent metagenome</name>
    <dbReference type="NCBI Taxonomy" id="652676"/>
    <lineage>
        <taxon>unclassified sequences</taxon>
        <taxon>metagenomes</taxon>
        <taxon>ecological metagenomes</taxon>
    </lineage>
</organism>
<dbReference type="GO" id="GO:0004674">
    <property type="term" value="F:protein serine/threonine kinase activity"/>
    <property type="evidence" value="ECO:0007669"/>
    <property type="project" value="UniProtKB-EC"/>
</dbReference>
<reference evidence="3" key="1">
    <citation type="submission" date="2018-06" db="EMBL/GenBank/DDBJ databases">
        <authorList>
            <person name="Zhirakovskaya E."/>
        </authorList>
    </citation>
    <scope>NUCLEOTIDE SEQUENCE</scope>
</reference>
<feature type="domain" description="Histidine kinase/HSP90-like ATPase" evidence="2">
    <location>
        <begin position="48"/>
        <end position="172"/>
    </location>
</feature>
<name>A0A3B1D382_9ZZZZ</name>
<keyword evidence="3" id="KW-0418">Kinase</keyword>
<feature type="transmembrane region" description="Helical" evidence="1">
    <location>
        <begin position="12"/>
        <end position="31"/>
    </location>
</feature>
<proteinExistence type="predicted"/>
<dbReference type="AlphaFoldDB" id="A0A3B1D382"/>
<keyword evidence="1" id="KW-0472">Membrane</keyword>
<protein>
    <submittedName>
        <fullName evidence="3">Serine-protein kinase RsbW</fullName>
        <ecNumber evidence="3">2.7.11.1</ecNumber>
    </submittedName>
</protein>
<gene>
    <name evidence="3" type="ORF">MNBD_IGNAVI01-1115</name>
</gene>
<accession>A0A3B1D382</accession>
<dbReference type="CDD" id="cd16936">
    <property type="entry name" value="HATPase_RsbW-like"/>
    <property type="match status" value="1"/>
</dbReference>
<dbReference type="InterPro" id="IPR003594">
    <property type="entry name" value="HATPase_dom"/>
</dbReference>
<dbReference type="Pfam" id="PF13581">
    <property type="entry name" value="HATPase_c_2"/>
    <property type="match status" value="1"/>
</dbReference>
<dbReference type="Gene3D" id="3.30.565.10">
    <property type="entry name" value="Histidine kinase-like ATPase, C-terminal domain"/>
    <property type="match status" value="1"/>
</dbReference>
<evidence type="ECO:0000313" key="3">
    <source>
        <dbReference type="EMBL" id="VAX23207.1"/>
    </source>
</evidence>
<dbReference type="EC" id="2.7.11.1" evidence="3"/>
<keyword evidence="1" id="KW-1133">Transmembrane helix</keyword>
<evidence type="ECO:0000259" key="2">
    <source>
        <dbReference type="Pfam" id="PF13581"/>
    </source>
</evidence>
<dbReference type="SUPFAM" id="SSF55874">
    <property type="entry name" value="ATPase domain of HSP90 chaperone/DNA topoisomerase II/histidine kinase"/>
    <property type="match status" value="1"/>
</dbReference>